<organism evidence="4 5">
    <name type="scientific">Sinocyclocheilus rhinocerous</name>
    <dbReference type="NCBI Taxonomy" id="307959"/>
    <lineage>
        <taxon>Eukaryota</taxon>
        <taxon>Metazoa</taxon>
        <taxon>Chordata</taxon>
        <taxon>Craniata</taxon>
        <taxon>Vertebrata</taxon>
        <taxon>Euteleostomi</taxon>
        <taxon>Actinopterygii</taxon>
        <taxon>Neopterygii</taxon>
        <taxon>Teleostei</taxon>
        <taxon>Ostariophysi</taxon>
        <taxon>Cypriniformes</taxon>
        <taxon>Cyprinidae</taxon>
        <taxon>Cyprininae</taxon>
        <taxon>Sinocyclocheilus</taxon>
    </lineage>
</organism>
<dbReference type="SMART" id="SM00350">
    <property type="entry name" value="MCM"/>
    <property type="match status" value="1"/>
</dbReference>
<dbReference type="Gene3D" id="2.40.50.140">
    <property type="entry name" value="Nucleic acid-binding proteins"/>
    <property type="match status" value="1"/>
</dbReference>
<evidence type="ECO:0000313" key="4">
    <source>
        <dbReference type="Ensembl" id="ENSSRHP00000045990.1"/>
    </source>
</evidence>
<keyword evidence="5" id="KW-1185">Reference proteome</keyword>
<evidence type="ECO:0000256" key="1">
    <source>
        <dbReference type="ARBA" id="ARBA00012551"/>
    </source>
</evidence>
<reference evidence="4" key="2">
    <citation type="submission" date="2025-09" db="UniProtKB">
        <authorList>
            <consortium name="Ensembl"/>
        </authorList>
    </citation>
    <scope>IDENTIFICATION</scope>
</reference>
<feature type="domain" description="MCM OB" evidence="3">
    <location>
        <begin position="13"/>
        <end position="141"/>
    </location>
</feature>
<dbReference type="Ensembl" id="ENSSRHT00000047280.1">
    <property type="protein sequence ID" value="ENSSRHP00000045990.1"/>
    <property type="gene ID" value="ENSSRHG00000023211.1"/>
</dbReference>
<keyword evidence="2" id="KW-0067">ATP-binding</keyword>
<keyword evidence="2" id="KW-0378">Hydrolase</keyword>
<dbReference type="Pfam" id="PF17207">
    <property type="entry name" value="MCM_OB"/>
    <property type="match status" value="1"/>
</dbReference>
<sequence>MCPELTRDHIPKARDVGHFLSVTGTVIRTSVTKVLEYERDYMCNKCRHVFSVQASFEQFYTFTPPTSCPNEDGCNSFKFTCLSGSDAPPGACKDYQEIKIQEQVQKLSVGSIPRSMLIILEDDLVDRCKSGDDITVYGVVCQRWKPMFLDCRCDVEIVLKANYIEVNNEQSTTTLVLEDIQKEFEDFWDSHKHDPIAGVRHVHRQAGCCYGFGRWGTENRCVWNQGERRVSSVARGRSRHGEVTVSEVRG</sequence>
<dbReference type="GO" id="GO:0000724">
    <property type="term" value="P:double-strand break repair via homologous recombination"/>
    <property type="evidence" value="ECO:0007669"/>
    <property type="project" value="TreeGrafter"/>
</dbReference>
<dbReference type="Proteomes" id="UP000472270">
    <property type="component" value="Unassembled WGS sequence"/>
</dbReference>
<dbReference type="GO" id="GO:0005634">
    <property type="term" value="C:nucleus"/>
    <property type="evidence" value="ECO:0007669"/>
    <property type="project" value="UniProtKB-SubCell"/>
</dbReference>
<dbReference type="InterPro" id="IPR033762">
    <property type="entry name" value="MCM_OB"/>
</dbReference>
<dbReference type="AlphaFoldDB" id="A0A673J0B5"/>
<keyword evidence="2" id="KW-0347">Helicase</keyword>
<dbReference type="GO" id="GO:0005524">
    <property type="term" value="F:ATP binding"/>
    <property type="evidence" value="ECO:0007669"/>
    <property type="project" value="InterPro"/>
</dbReference>
<protein>
    <recommendedName>
        <fullName evidence="1">DNA helicase</fullName>
        <ecNumber evidence="1">3.6.4.12</ecNumber>
    </recommendedName>
</protein>
<dbReference type="PANTHER" id="PTHR11630:SF48">
    <property type="entry name" value="DNA HELICASE MCM9"/>
    <property type="match status" value="1"/>
</dbReference>
<dbReference type="GO" id="GO:0003697">
    <property type="term" value="F:single-stranded DNA binding"/>
    <property type="evidence" value="ECO:0007669"/>
    <property type="project" value="TreeGrafter"/>
</dbReference>
<accession>A0A673J0B5</accession>
<dbReference type="PANTHER" id="PTHR11630">
    <property type="entry name" value="DNA REPLICATION LICENSING FACTOR MCM FAMILY MEMBER"/>
    <property type="match status" value="1"/>
</dbReference>
<dbReference type="GO" id="GO:0042555">
    <property type="term" value="C:MCM complex"/>
    <property type="evidence" value="ECO:0007669"/>
    <property type="project" value="TreeGrafter"/>
</dbReference>
<dbReference type="InterPro" id="IPR031327">
    <property type="entry name" value="MCM"/>
</dbReference>
<reference evidence="4" key="1">
    <citation type="submission" date="2025-08" db="UniProtKB">
        <authorList>
            <consortium name="Ensembl"/>
        </authorList>
    </citation>
    <scope>IDENTIFICATION</scope>
</reference>
<keyword evidence="2" id="KW-0547">Nucleotide-binding</keyword>
<dbReference type="InterPro" id="IPR012340">
    <property type="entry name" value="NA-bd_OB-fold"/>
</dbReference>
<name>A0A673J0B5_9TELE</name>
<dbReference type="GO" id="GO:0016787">
    <property type="term" value="F:hydrolase activity"/>
    <property type="evidence" value="ECO:0007669"/>
    <property type="project" value="UniProtKB-KW"/>
</dbReference>
<dbReference type="SUPFAM" id="SSF50249">
    <property type="entry name" value="Nucleic acid-binding proteins"/>
    <property type="match status" value="1"/>
</dbReference>
<dbReference type="GO" id="GO:0017116">
    <property type="term" value="F:single-stranded DNA helicase activity"/>
    <property type="evidence" value="ECO:0007669"/>
    <property type="project" value="TreeGrafter"/>
</dbReference>
<proteinExistence type="predicted"/>
<evidence type="ECO:0000259" key="3">
    <source>
        <dbReference type="Pfam" id="PF17207"/>
    </source>
</evidence>
<dbReference type="EC" id="3.6.4.12" evidence="1"/>
<evidence type="ECO:0000256" key="2">
    <source>
        <dbReference type="ARBA" id="ARBA00022806"/>
    </source>
</evidence>
<evidence type="ECO:0000313" key="5">
    <source>
        <dbReference type="Proteomes" id="UP000472270"/>
    </source>
</evidence>